<keyword evidence="1" id="KW-0812">Transmembrane</keyword>
<dbReference type="Proteomes" id="UP001610861">
    <property type="component" value="Unassembled WGS sequence"/>
</dbReference>
<reference evidence="2 3" key="1">
    <citation type="submission" date="2024-09" db="EMBL/GenBank/DDBJ databases">
        <authorList>
            <person name="Pan X."/>
        </authorList>
    </citation>
    <scope>NUCLEOTIDE SEQUENCE [LARGE SCALE GENOMIC DNA]</scope>
    <source>
        <strain evidence="2 3">B2969</strain>
    </source>
</reference>
<organism evidence="2 3">
    <name type="scientific">Microbacterium alkaliflavum</name>
    <dbReference type="NCBI Taxonomy" id="3248839"/>
    <lineage>
        <taxon>Bacteria</taxon>
        <taxon>Bacillati</taxon>
        <taxon>Actinomycetota</taxon>
        <taxon>Actinomycetes</taxon>
        <taxon>Micrococcales</taxon>
        <taxon>Microbacteriaceae</taxon>
        <taxon>Microbacterium</taxon>
    </lineage>
</organism>
<name>A0ABW7Q8D0_9MICO</name>
<keyword evidence="3" id="KW-1185">Reference proteome</keyword>
<evidence type="ECO:0000313" key="3">
    <source>
        <dbReference type="Proteomes" id="UP001610861"/>
    </source>
</evidence>
<evidence type="ECO:0000313" key="2">
    <source>
        <dbReference type="EMBL" id="MFH8250906.1"/>
    </source>
</evidence>
<gene>
    <name evidence="2" type="ORF">ACH3VR_11115</name>
</gene>
<dbReference type="EMBL" id="JBIQWL010000003">
    <property type="protein sequence ID" value="MFH8250906.1"/>
    <property type="molecule type" value="Genomic_DNA"/>
</dbReference>
<evidence type="ECO:0000256" key="1">
    <source>
        <dbReference type="SAM" id="Phobius"/>
    </source>
</evidence>
<dbReference type="RefSeq" id="WP_396640850.1">
    <property type="nucleotide sequence ID" value="NZ_JBIQWL010000003.1"/>
</dbReference>
<feature type="transmembrane region" description="Helical" evidence="1">
    <location>
        <begin position="74"/>
        <end position="95"/>
    </location>
</feature>
<keyword evidence="1" id="KW-1133">Transmembrane helix</keyword>
<protein>
    <recommendedName>
        <fullName evidence="4">Integral membrane protein</fullName>
    </recommendedName>
</protein>
<sequence length="207" mass="21597">MPTRRDATPPRVDRRAPRAARAVRGVAAASVASLVAATAHTLAGGGAPPPLLVAAVVLLAAPVAVALAGRRLALWRLALTVIASQVLFHLSFAVADGATGRSIGHLHHAELIDLAPAHVAAWPPDPLMIVGHAVATAITIVALYRGERMLRALARGILRLVRHPVEAPHAHFPRSLAPVTVAEPVVRVFLTSEISRRGPPAPRLATA</sequence>
<feature type="transmembrane region" description="Helical" evidence="1">
    <location>
        <begin position="49"/>
        <end position="67"/>
    </location>
</feature>
<comment type="caution">
    <text evidence="2">The sequence shown here is derived from an EMBL/GenBank/DDBJ whole genome shotgun (WGS) entry which is preliminary data.</text>
</comment>
<proteinExistence type="predicted"/>
<feature type="transmembrane region" description="Helical" evidence="1">
    <location>
        <begin position="126"/>
        <end position="144"/>
    </location>
</feature>
<accession>A0ABW7Q8D0</accession>
<feature type="transmembrane region" description="Helical" evidence="1">
    <location>
        <begin position="21"/>
        <end position="43"/>
    </location>
</feature>
<keyword evidence="1" id="KW-0472">Membrane</keyword>
<evidence type="ECO:0008006" key="4">
    <source>
        <dbReference type="Google" id="ProtNLM"/>
    </source>
</evidence>